<feature type="region of interest" description="Disordered" evidence="1">
    <location>
        <begin position="711"/>
        <end position="760"/>
    </location>
</feature>
<evidence type="ECO:0000313" key="3">
    <source>
        <dbReference type="EMBL" id="KAF3084680.1"/>
    </source>
</evidence>
<feature type="transmembrane region" description="Helical" evidence="2">
    <location>
        <begin position="69"/>
        <end position="90"/>
    </location>
</feature>
<protein>
    <submittedName>
        <fullName evidence="3">Uncharacterized protein</fullName>
    </submittedName>
</protein>
<reference evidence="3 4" key="1">
    <citation type="submission" date="2019-06" db="EMBL/GenBank/DDBJ databases">
        <authorList>
            <person name="Palmer J.M."/>
        </authorList>
    </citation>
    <scope>NUCLEOTIDE SEQUENCE [LARGE SCALE GENOMIC DNA]</scope>
    <source>
        <strain evidence="3 4">TWF102</strain>
    </source>
</reference>
<proteinExistence type="predicted"/>
<evidence type="ECO:0000256" key="2">
    <source>
        <dbReference type="SAM" id="Phobius"/>
    </source>
</evidence>
<keyword evidence="2" id="KW-0812">Transmembrane</keyword>
<accession>A0A7C8J7B6</accession>
<dbReference type="Proteomes" id="UP000475325">
    <property type="component" value="Unassembled WGS sequence"/>
</dbReference>
<dbReference type="EMBL" id="WIQW01000096">
    <property type="protein sequence ID" value="KAF3084680.1"/>
    <property type="molecule type" value="Genomic_DNA"/>
</dbReference>
<sequence length="760" mass="85193">MLHFSTTMFRTCRPGWDRPQYFSSRSIEMLYATETMAKVEKKKDSRCWSGTRGIVLFPHESLRVGCSSILLSSTIITVLSRILLAILLLLKLSQIQSHSSQIHNKMFIKCLLPLSLLYVLLSIILLNLVAAQMITDQETNPNPNTPVVPVNNANTGIVGDDFDSLPSDPTDPTDLPDVEPVPQISNQQVDTDQQAAASFVIGTSGGVPTTQEIAAEAVLQNQDLGVGNEPVNNAAVNINTQQQAPATELVQPLSPLSPNDDRNLPNIRLSNAPTTGAYSTGNAPVQRITPPMQIVEEIYRTYAPKLEEARARRFPGGYPGLDVVPEEPPQDIWDQSAYTSIIIRPETWQKFFNQTTQFGYGGTDLVEYVWWACSNIQNYRISLEYLIVPLGSYLRRKNPALKDRLDDSWRKLGRMMKYVSNRDSEPGGKATEWDRPGLCDSHGGYLGAPTPQQWKTSKKGRDELKNTLLKKLLEYQELAPREILLTDNLFVDAFSMIVASQRAMVTWLTDDFTPLIREINDFCCKNRDLLANSNMRPAGIWDRKTMGYKSYWHEKYGKIYHYIPQNFPYWPAWDRPKIEKKPEMLETLIYATHATAAGLTRGALSFLTELFVDFSAKVWNLGQYAGLPDPDFGYASASGYKGSNKLVTFTLSPKFMLGAAERGNSHFLYGPVYPSESPVGLENWNDAAEIERNSWRDKELAMLKEDRDLFDREKAAEPDTVPLSGLSTGASTPPQKPGNAPGQKLGNKGTQYRAVKKPYR</sequence>
<organism evidence="3 4">
    <name type="scientific">Orbilia oligospora</name>
    <name type="common">Nematode-trapping fungus</name>
    <name type="synonym">Arthrobotrys oligospora</name>
    <dbReference type="NCBI Taxonomy" id="2813651"/>
    <lineage>
        <taxon>Eukaryota</taxon>
        <taxon>Fungi</taxon>
        <taxon>Dikarya</taxon>
        <taxon>Ascomycota</taxon>
        <taxon>Pezizomycotina</taxon>
        <taxon>Orbiliomycetes</taxon>
        <taxon>Orbiliales</taxon>
        <taxon>Orbiliaceae</taxon>
        <taxon>Orbilia</taxon>
    </lineage>
</organism>
<gene>
    <name evidence="3" type="ORF">TWF102_011838</name>
</gene>
<feature type="transmembrane region" description="Helical" evidence="2">
    <location>
        <begin position="111"/>
        <end position="134"/>
    </location>
</feature>
<comment type="caution">
    <text evidence="3">The sequence shown here is derived from an EMBL/GenBank/DDBJ whole genome shotgun (WGS) entry which is preliminary data.</text>
</comment>
<dbReference type="AlphaFoldDB" id="A0A7C8J7B6"/>
<keyword evidence="2" id="KW-1133">Transmembrane helix</keyword>
<evidence type="ECO:0000313" key="4">
    <source>
        <dbReference type="Proteomes" id="UP000475325"/>
    </source>
</evidence>
<evidence type="ECO:0000256" key="1">
    <source>
        <dbReference type="SAM" id="MobiDB-lite"/>
    </source>
</evidence>
<name>A0A7C8J7B6_ORBOL</name>
<keyword evidence="2" id="KW-0472">Membrane</keyword>